<reference evidence="2 3" key="1">
    <citation type="journal article" date="2015" name="Nature">
        <title>rRNA introns, odd ribosomes, and small enigmatic genomes across a large radiation of phyla.</title>
        <authorList>
            <person name="Brown C.T."/>
            <person name="Hug L.A."/>
            <person name="Thomas B.C."/>
            <person name="Sharon I."/>
            <person name="Castelle C.J."/>
            <person name="Singh A."/>
            <person name="Wilkins M.J."/>
            <person name="Williams K.H."/>
            <person name="Banfield J.F."/>
        </authorList>
    </citation>
    <scope>NUCLEOTIDE SEQUENCE [LARGE SCALE GENOMIC DNA]</scope>
</reference>
<keyword evidence="1" id="KW-1133">Transmembrane helix</keyword>
<name>A0A0G0CZS6_9BACT</name>
<evidence type="ECO:0000256" key="1">
    <source>
        <dbReference type="SAM" id="Phobius"/>
    </source>
</evidence>
<dbReference type="EMBL" id="LBQX01000021">
    <property type="protein sequence ID" value="KKP86523.1"/>
    <property type="molecule type" value="Genomic_DNA"/>
</dbReference>
<evidence type="ECO:0000313" key="3">
    <source>
        <dbReference type="Proteomes" id="UP000034536"/>
    </source>
</evidence>
<dbReference type="AlphaFoldDB" id="A0A0G0CZS6"/>
<proteinExistence type="predicted"/>
<protein>
    <submittedName>
        <fullName evidence="2">Uncharacterized protein</fullName>
    </submittedName>
</protein>
<feature type="non-terminal residue" evidence="2">
    <location>
        <position position="52"/>
    </location>
</feature>
<keyword evidence="1" id="KW-0472">Membrane</keyword>
<keyword evidence="1" id="KW-0812">Transmembrane</keyword>
<evidence type="ECO:0000313" key="2">
    <source>
        <dbReference type="EMBL" id="KKP86523.1"/>
    </source>
</evidence>
<comment type="caution">
    <text evidence="2">The sequence shown here is derived from an EMBL/GenBank/DDBJ whole genome shotgun (WGS) entry which is preliminary data.</text>
</comment>
<sequence length="52" mass="6216">MKSDFFCFKKIYLYFFIFIFIIFLNIKITYNKFPLIMESKATEKNIIGGTCA</sequence>
<accession>A0A0G0CZS6</accession>
<gene>
    <name evidence="2" type="ORF">UR89_C0021G0025</name>
</gene>
<feature type="transmembrane region" description="Helical" evidence="1">
    <location>
        <begin position="12"/>
        <end position="30"/>
    </location>
</feature>
<dbReference type="Proteomes" id="UP000034536">
    <property type="component" value="Unassembled WGS sequence"/>
</dbReference>
<organism evidence="2 3">
    <name type="scientific">Candidatus Roizmanbacteria bacterium GW2011_GWA2_35_8</name>
    <dbReference type="NCBI Taxonomy" id="1618479"/>
    <lineage>
        <taxon>Bacteria</taxon>
        <taxon>Candidatus Roizmaniibacteriota</taxon>
    </lineage>
</organism>